<evidence type="ECO:0000256" key="1">
    <source>
        <dbReference type="SAM" id="MobiDB-lite"/>
    </source>
</evidence>
<sequence length="186" mass="20636">MSDNKNKNKGKARASSPPPVTKKPRNEPASDSNAAVASSYFQRRTNADSALRKSATTLVIDQEMGTDDPLSSSPSSSRTRTRAKPIGMFSAEGTSFARRDESAPKLHELRFEHIVTVKGHSSMTLAIAYRRPCAIGASRVKIKMPETLFGMPLSEAKRRRRQSKSDFRTSGLHSTPVWLRNMQQFL</sequence>
<comment type="caution">
    <text evidence="2">The sequence shown here is derived from an EMBL/GenBank/DDBJ whole genome shotgun (WGS) entry which is preliminary data.</text>
</comment>
<gene>
    <name evidence="2" type="ORF">A4X09_0g5305</name>
</gene>
<organism evidence="2 3">
    <name type="scientific">Tilletia walkeri</name>
    <dbReference type="NCBI Taxonomy" id="117179"/>
    <lineage>
        <taxon>Eukaryota</taxon>
        <taxon>Fungi</taxon>
        <taxon>Dikarya</taxon>
        <taxon>Basidiomycota</taxon>
        <taxon>Ustilaginomycotina</taxon>
        <taxon>Exobasidiomycetes</taxon>
        <taxon>Tilletiales</taxon>
        <taxon>Tilletiaceae</taxon>
        <taxon>Tilletia</taxon>
    </lineage>
</organism>
<evidence type="ECO:0000313" key="2">
    <source>
        <dbReference type="EMBL" id="KAE8267041.1"/>
    </source>
</evidence>
<accession>A0A8X7T359</accession>
<reference evidence="2" key="2">
    <citation type="journal article" date="2019" name="IMA Fungus">
        <title>Genome sequencing and comparison of five Tilletia species to identify candidate genes for the detection of regulated species infecting wheat.</title>
        <authorList>
            <person name="Nguyen H.D.T."/>
            <person name="Sultana T."/>
            <person name="Kesanakurti P."/>
            <person name="Hambleton S."/>
        </authorList>
    </citation>
    <scope>NUCLEOTIDE SEQUENCE</scope>
    <source>
        <strain evidence="2">DAOMC 236422</strain>
    </source>
</reference>
<protein>
    <submittedName>
        <fullName evidence="2">Uncharacterized protein</fullName>
    </submittedName>
</protein>
<feature type="compositionally biased region" description="Polar residues" evidence="1">
    <location>
        <begin position="29"/>
        <end position="59"/>
    </location>
</feature>
<reference evidence="2" key="1">
    <citation type="submission" date="2016-04" db="EMBL/GenBank/DDBJ databases">
        <authorList>
            <person name="Nguyen H.D."/>
            <person name="Samba Siva P."/>
            <person name="Cullis J."/>
            <person name="Levesque C.A."/>
            <person name="Hambleton S."/>
        </authorList>
    </citation>
    <scope>NUCLEOTIDE SEQUENCE</scope>
    <source>
        <strain evidence="2">DAOMC 236422</strain>
    </source>
</reference>
<evidence type="ECO:0000313" key="3">
    <source>
        <dbReference type="Proteomes" id="UP000078113"/>
    </source>
</evidence>
<feature type="region of interest" description="Disordered" evidence="1">
    <location>
        <begin position="1"/>
        <end position="84"/>
    </location>
</feature>
<dbReference type="AlphaFoldDB" id="A0A8X7T359"/>
<name>A0A8X7T359_9BASI</name>
<dbReference type="Proteomes" id="UP000078113">
    <property type="component" value="Unassembled WGS sequence"/>
</dbReference>
<keyword evidence="3" id="KW-1185">Reference proteome</keyword>
<dbReference type="EMBL" id="LWDG02000265">
    <property type="protein sequence ID" value="KAE8267041.1"/>
    <property type="molecule type" value="Genomic_DNA"/>
</dbReference>
<proteinExistence type="predicted"/>